<evidence type="ECO:0000259" key="3">
    <source>
        <dbReference type="Pfam" id="PF26571"/>
    </source>
</evidence>
<dbReference type="Proteomes" id="UP000295431">
    <property type="component" value="Unassembled WGS sequence"/>
</dbReference>
<sequence>METPASTCRRTARRRGGRRTATALVAIAAALPLIGTATPSASAAPAASVPMDPGDSAKFAKLNRQIEKLDKEYGGDLAKLKDAQYAAEKALSKSNDLQKDLVEARNLVAQLAATQYMTGGEDPTVAFLADADPNEMLSNATLVSHLAQNKAAKVTQIQKLVTDQLEARKKAQAKMAELKKEIKDLKNRKAQIQQLVKKYKPESPSIGMGGVTPRMLKVKNTLDLETGPFPTIGCVRHTGDPQDHGTGHACDFMVTTGGVMASGSAQAQGDRTAQYAISHASALGIKYVIWRQRIYDMRSPGWRMMENRGGVTANHYDHVHVSVF</sequence>
<keyword evidence="2" id="KW-0732">Signal</keyword>
<organism evidence="4 5">
    <name type="scientific">Actinomadura bangladeshensis</name>
    <dbReference type="NCBI Taxonomy" id="453573"/>
    <lineage>
        <taxon>Bacteria</taxon>
        <taxon>Bacillati</taxon>
        <taxon>Actinomycetota</taxon>
        <taxon>Actinomycetes</taxon>
        <taxon>Streptosporangiales</taxon>
        <taxon>Thermomonosporaceae</taxon>
        <taxon>Actinomadura</taxon>
    </lineage>
</organism>
<keyword evidence="5" id="KW-1185">Reference proteome</keyword>
<evidence type="ECO:0000313" key="4">
    <source>
        <dbReference type="EMBL" id="TDC13440.1"/>
    </source>
</evidence>
<proteinExistence type="predicted"/>
<accession>A0A4R4NYX3</accession>
<feature type="coiled-coil region" evidence="1">
    <location>
        <begin position="161"/>
        <end position="198"/>
    </location>
</feature>
<dbReference type="AlphaFoldDB" id="A0A4R4NYX3"/>
<dbReference type="RefSeq" id="WP_131941153.1">
    <property type="nucleotide sequence ID" value="NZ_BAAAMX010000035.1"/>
</dbReference>
<gene>
    <name evidence="4" type="ORF">E1284_20175</name>
</gene>
<feature type="coiled-coil region" evidence="1">
    <location>
        <begin position="87"/>
        <end position="114"/>
    </location>
</feature>
<dbReference type="InterPro" id="IPR058593">
    <property type="entry name" value="ARB_07466-like_C"/>
</dbReference>
<reference evidence="4 5" key="1">
    <citation type="submission" date="2019-03" db="EMBL/GenBank/DDBJ databases">
        <title>Draft genome sequences of novel Actinobacteria.</title>
        <authorList>
            <person name="Sahin N."/>
            <person name="Ay H."/>
            <person name="Saygin H."/>
        </authorList>
    </citation>
    <scope>NUCLEOTIDE SEQUENCE [LARGE SCALE GENOMIC DNA]</scope>
    <source>
        <strain evidence="4 5">DSM 45347</strain>
    </source>
</reference>
<dbReference type="Gene3D" id="6.10.250.3150">
    <property type="match status" value="1"/>
</dbReference>
<feature type="chain" id="PRO_5020764715" description="ARB-07466-like C-terminal domain-containing protein" evidence="2">
    <location>
        <begin position="44"/>
        <end position="324"/>
    </location>
</feature>
<feature type="signal peptide" evidence="2">
    <location>
        <begin position="1"/>
        <end position="43"/>
    </location>
</feature>
<protein>
    <recommendedName>
        <fullName evidence="3">ARB-07466-like C-terminal domain-containing protein</fullName>
    </recommendedName>
</protein>
<evidence type="ECO:0000313" key="5">
    <source>
        <dbReference type="Proteomes" id="UP000295431"/>
    </source>
</evidence>
<name>A0A4R4NYX3_9ACTN</name>
<dbReference type="EMBL" id="SMJW01000100">
    <property type="protein sequence ID" value="TDC13440.1"/>
    <property type="molecule type" value="Genomic_DNA"/>
</dbReference>
<evidence type="ECO:0000256" key="1">
    <source>
        <dbReference type="SAM" id="Coils"/>
    </source>
</evidence>
<dbReference type="Pfam" id="PF26571">
    <property type="entry name" value="VldE"/>
    <property type="match status" value="1"/>
</dbReference>
<comment type="caution">
    <text evidence="4">The sequence shown here is derived from an EMBL/GenBank/DDBJ whole genome shotgun (WGS) entry which is preliminary data.</text>
</comment>
<keyword evidence="1" id="KW-0175">Coiled coil</keyword>
<evidence type="ECO:0000256" key="2">
    <source>
        <dbReference type="SAM" id="SignalP"/>
    </source>
</evidence>
<dbReference type="OrthoDB" id="2989771at2"/>
<feature type="domain" description="ARB-07466-like C-terminal" evidence="3">
    <location>
        <begin position="209"/>
        <end position="316"/>
    </location>
</feature>